<dbReference type="SUPFAM" id="SSF55681">
    <property type="entry name" value="Class II aaRS and biotin synthetases"/>
    <property type="match status" value="1"/>
</dbReference>
<dbReference type="Proteomes" id="UP000509414">
    <property type="component" value="Chromosome"/>
</dbReference>
<organism evidence="3 4">
    <name type="scientific">Candidatus Campylobacter infans</name>
    <dbReference type="NCBI Taxonomy" id="2561898"/>
    <lineage>
        <taxon>Bacteria</taxon>
        <taxon>Pseudomonadati</taxon>
        <taxon>Campylobacterota</taxon>
        <taxon>Epsilonproteobacteria</taxon>
        <taxon>Campylobacterales</taxon>
        <taxon>Campylobacteraceae</taxon>
        <taxon>Campylobacter</taxon>
    </lineage>
</organism>
<dbReference type="EC" id="6.3.4.15" evidence="3"/>
<dbReference type="NCBIfam" id="NF006294">
    <property type="entry name" value="PRK08477.1"/>
    <property type="match status" value="1"/>
</dbReference>
<dbReference type="Pfam" id="PF03099">
    <property type="entry name" value="BPL_LplA_LipB"/>
    <property type="match status" value="1"/>
</dbReference>
<dbReference type="InterPro" id="IPR045864">
    <property type="entry name" value="aa-tRNA-synth_II/BPL/LPL"/>
</dbReference>
<dbReference type="AlphaFoldDB" id="A0A7H9CF56"/>
<dbReference type="RefSeq" id="WP_179975463.1">
    <property type="nucleotide sequence ID" value="NZ_CP049075.1"/>
</dbReference>
<dbReference type="EMBL" id="CP049075">
    <property type="protein sequence ID" value="QLI04810.1"/>
    <property type="molecule type" value="Genomic_DNA"/>
</dbReference>
<evidence type="ECO:0000313" key="4">
    <source>
        <dbReference type="Proteomes" id="UP000509414"/>
    </source>
</evidence>
<accession>A0A7H9CF56</accession>
<feature type="domain" description="BPL/LPL catalytic" evidence="2">
    <location>
        <begin position="1"/>
        <end position="180"/>
    </location>
</feature>
<evidence type="ECO:0000313" key="3">
    <source>
        <dbReference type="EMBL" id="QLI04810.1"/>
    </source>
</evidence>
<dbReference type="InterPro" id="IPR004408">
    <property type="entry name" value="Biotin_CoA_COase_ligase"/>
</dbReference>
<reference evidence="3 4" key="1">
    <citation type="submission" date="2020-02" db="EMBL/GenBank/DDBJ databases">
        <title>Complete genome sequence of the novel Campylobacter species Candidatus Campylobacter infans.</title>
        <authorList>
            <person name="Duim B."/>
            <person name="Zomer A."/>
            <person name="van der Graaf L."/>
            <person name="Wagenaar J."/>
        </authorList>
    </citation>
    <scope>NUCLEOTIDE SEQUENCE [LARGE SCALE GENOMIC DNA]</scope>
    <source>
        <strain evidence="3 4">19S00001</strain>
    </source>
</reference>
<dbReference type="Gene3D" id="3.30.930.10">
    <property type="entry name" value="Bira Bifunctional Protein, Domain 2"/>
    <property type="match status" value="1"/>
</dbReference>
<dbReference type="NCBIfam" id="TIGR00121">
    <property type="entry name" value="birA_ligase"/>
    <property type="match status" value="1"/>
</dbReference>
<evidence type="ECO:0000259" key="2">
    <source>
        <dbReference type="PROSITE" id="PS51733"/>
    </source>
</evidence>
<gene>
    <name evidence="3" type="primary">birA</name>
    <name evidence="3" type="ORF">CINF_0261</name>
</gene>
<sequence length="211" mass="23300">MEIVFVESIKSTQLALIEGIREGKIKAPFAILAQFQSAGVGSRDNAWQGQKDNFYLSFALNANELASDLPISSASIYFAYLMCEHLNSLGSKAWLKWPNDLYLGQEKLGGIITTKLKGTFVCGIGINLINAPQNCAVLDIQISAKTLAQGFLKSLENLRSWKEILSKYSLQFSLCKNFSVHIDGKELSMARAELQNDGSIIIDNKKVFSAR</sequence>
<dbReference type="PANTHER" id="PTHR12835">
    <property type="entry name" value="BIOTIN PROTEIN LIGASE"/>
    <property type="match status" value="1"/>
</dbReference>
<dbReference type="PROSITE" id="PS51733">
    <property type="entry name" value="BPL_LPL_CATALYTIC"/>
    <property type="match status" value="1"/>
</dbReference>
<dbReference type="GO" id="GO:0004077">
    <property type="term" value="F:biotin--[biotin carboxyl-carrier protein] ligase activity"/>
    <property type="evidence" value="ECO:0007669"/>
    <property type="project" value="UniProtKB-EC"/>
</dbReference>
<dbReference type="KEGG" id="cinf:CINF_0261"/>
<dbReference type="InterPro" id="IPR004143">
    <property type="entry name" value="BPL_LPL_catalytic"/>
</dbReference>
<keyword evidence="4" id="KW-1185">Reference proteome</keyword>
<proteinExistence type="predicted"/>
<name>A0A7H9CF56_9BACT</name>
<dbReference type="GO" id="GO:0005737">
    <property type="term" value="C:cytoplasm"/>
    <property type="evidence" value="ECO:0007669"/>
    <property type="project" value="TreeGrafter"/>
</dbReference>
<dbReference type="PANTHER" id="PTHR12835:SF5">
    <property type="entry name" value="BIOTIN--PROTEIN LIGASE"/>
    <property type="match status" value="1"/>
</dbReference>
<protein>
    <submittedName>
        <fullName evidence="3">Biotin-[acetyl-CoA-carboxylase] ligase</fullName>
        <ecNumber evidence="3">6.3.4.15</ecNumber>
    </submittedName>
</protein>
<evidence type="ECO:0000256" key="1">
    <source>
        <dbReference type="ARBA" id="ARBA00022598"/>
    </source>
</evidence>
<keyword evidence="1 3" id="KW-0436">Ligase</keyword>